<dbReference type="SMART" id="SM00448">
    <property type="entry name" value="REC"/>
    <property type="match status" value="1"/>
</dbReference>
<dbReference type="KEGG" id="pbor:BSF38_04646"/>
<comment type="catalytic activity">
    <reaction evidence="1">
        <text>ATP + protein L-histidine = ADP + protein N-phospho-L-histidine.</text>
        <dbReference type="EC" id="2.7.13.3"/>
    </reaction>
</comment>
<evidence type="ECO:0000259" key="5">
    <source>
        <dbReference type="PROSITE" id="PS50109"/>
    </source>
</evidence>
<evidence type="ECO:0000256" key="3">
    <source>
        <dbReference type="ARBA" id="ARBA00022553"/>
    </source>
</evidence>
<dbReference type="SMART" id="SM00388">
    <property type="entry name" value="HisKA"/>
    <property type="match status" value="1"/>
</dbReference>
<dbReference type="Gene3D" id="3.30.565.10">
    <property type="entry name" value="Histidine kinase-like ATPase, C-terminal domain"/>
    <property type="match status" value="1"/>
</dbReference>
<dbReference type="SMART" id="SM00387">
    <property type="entry name" value="HATPase_c"/>
    <property type="match status" value="1"/>
</dbReference>
<dbReference type="PROSITE" id="PS50109">
    <property type="entry name" value="HIS_KIN"/>
    <property type="match status" value="1"/>
</dbReference>
<dbReference type="Pfam" id="PF00072">
    <property type="entry name" value="Response_reg"/>
    <property type="match status" value="1"/>
</dbReference>
<dbReference type="InterPro" id="IPR003594">
    <property type="entry name" value="HATPase_dom"/>
</dbReference>
<dbReference type="SUPFAM" id="SSF47384">
    <property type="entry name" value="Homodimeric domain of signal transducing histidine kinase"/>
    <property type="match status" value="1"/>
</dbReference>
<dbReference type="InterPro" id="IPR011006">
    <property type="entry name" value="CheY-like_superfamily"/>
</dbReference>
<dbReference type="SUPFAM" id="SSF55874">
    <property type="entry name" value="ATPase domain of HSP90 chaperone/DNA topoisomerase II/histidine kinase"/>
    <property type="match status" value="1"/>
</dbReference>
<evidence type="ECO:0000259" key="6">
    <source>
        <dbReference type="PROSITE" id="PS50110"/>
    </source>
</evidence>
<dbReference type="Gene3D" id="3.40.50.2300">
    <property type="match status" value="1"/>
</dbReference>
<dbReference type="EC" id="2.7.13.3" evidence="2"/>
<proteinExistence type="predicted"/>
<dbReference type="Pfam" id="PF02518">
    <property type="entry name" value="HATPase_c"/>
    <property type="match status" value="1"/>
</dbReference>
<name>A0A1U7CVX7_9BACT</name>
<dbReference type="PANTHER" id="PTHR43547:SF2">
    <property type="entry name" value="HYBRID SIGNAL TRANSDUCTION HISTIDINE KINASE C"/>
    <property type="match status" value="1"/>
</dbReference>
<dbReference type="InterPro" id="IPR001789">
    <property type="entry name" value="Sig_transdc_resp-reg_receiver"/>
</dbReference>
<sequence length="371" mass="40079">MEPEATVLLVDHNDADRARFRSILSHGGYAVFETSRGEDVVLKARDVRPHLIVLDAALPDLDVTAACQAIRCDGAIAGTPVLILTVGHDDSGVLAGLNAGADDYTTKDSAPELILARVRRLVQYRKLSDLAVLDRQLVQVGRLLAGIVHEIRGPLSVIRGSAELLRLSLHDRDDDLQWVDSILRGSSLLQLRLEHLMAAVRPGPVHLQPVDVGSLLAEAVDLFTKGLPPNQRQVRVETRCGHLHEIHGDAGRLMQVLFDLLSNAHQAIAASGKEGGILLRTDSVHEGQTEWVRMEVLDEGPGIPDNYLRRIFEPFFTTREGGSGYGLYLASEIVRELGGRLTARNNPGGGACFTVLLPARSAVAGSASAGR</sequence>
<gene>
    <name evidence="7" type="primary">zraS_11</name>
    <name evidence="7" type="ORF">BSF38_04646</name>
</gene>
<dbReference type="InterPro" id="IPR004358">
    <property type="entry name" value="Sig_transdc_His_kin-like_C"/>
</dbReference>
<dbReference type="GO" id="GO:0000155">
    <property type="term" value="F:phosphorelay sensor kinase activity"/>
    <property type="evidence" value="ECO:0007669"/>
    <property type="project" value="InterPro"/>
</dbReference>
<feature type="domain" description="Histidine kinase" evidence="5">
    <location>
        <begin position="146"/>
        <end position="361"/>
    </location>
</feature>
<dbReference type="Pfam" id="PF00512">
    <property type="entry name" value="HisKA"/>
    <property type="match status" value="1"/>
</dbReference>
<protein>
    <recommendedName>
        <fullName evidence="2">histidine kinase</fullName>
        <ecNumber evidence="2">2.7.13.3</ecNumber>
    </recommendedName>
</protein>
<evidence type="ECO:0000313" key="8">
    <source>
        <dbReference type="Proteomes" id="UP000186309"/>
    </source>
</evidence>
<feature type="modified residue" description="4-aspartylphosphate" evidence="4">
    <location>
        <position position="55"/>
    </location>
</feature>
<evidence type="ECO:0000256" key="4">
    <source>
        <dbReference type="PROSITE-ProRule" id="PRU00169"/>
    </source>
</evidence>
<dbReference type="EMBL" id="CP019082">
    <property type="protein sequence ID" value="APW63085.1"/>
    <property type="molecule type" value="Genomic_DNA"/>
</dbReference>
<dbReference type="STRING" id="1387353.BSF38_04646"/>
<dbReference type="InterPro" id="IPR005467">
    <property type="entry name" value="His_kinase_dom"/>
</dbReference>
<organism evidence="7 8">
    <name type="scientific">Paludisphaera borealis</name>
    <dbReference type="NCBI Taxonomy" id="1387353"/>
    <lineage>
        <taxon>Bacteria</taxon>
        <taxon>Pseudomonadati</taxon>
        <taxon>Planctomycetota</taxon>
        <taxon>Planctomycetia</taxon>
        <taxon>Isosphaerales</taxon>
        <taxon>Isosphaeraceae</taxon>
        <taxon>Paludisphaera</taxon>
    </lineage>
</organism>
<dbReference type="PANTHER" id="PTHR43547">
    <property type="entry name" value="TWO-COMPONENT HISTIDINE KINASE"/>
    <property type="match status" value="1"/>
</dbReference>
<keyword evidence="7" id="KW-0808">Transferase</keyword>
<feature type="domain" description="Response regulatory" evidence="6">
    <location>
        <begin position="6"/>
        <end position="122"/>
    </location>
</feature>
<dbReference type="PROSITE" id="PS50110">
    <property type="entry name" value="RESPONSE_REGULATORY"/>
    <property type="match status" value="1"/>
</dbReference>
<dbReference type="Proteomes" id="UP000186309">
    <property type="component" value="Chromosome"/>
</dbReference>
<dbReference type="InterPro" id="IPR003661">
    <property type="entry name" value="HisK_dim/P_dom"/>
</dbReference>
<evidence type="ECO:0000256" key="2">
    <source>
        <dbReference type="ARBA" id="ARBA00012438"/>
    </source>
</evidence>
<evidence type="ECO:0000256" key="1">
    <source>
        <dbReference type="ARBA" id="ARBA00000085"/>
    </source>
</evidence>
<dbReference type="InterPro" id="IPR036890">
    <property type="entry name" value="HATPase_C_sf"/>
</dbReference>
<dbReference type="CDD" id="cd00082">
    <property type="entry name" value="HisKA"/>
    <property type="match status" value="1"/>
</dbReference>
<dbReference type="Gene3D" id="1.10.287.130">
    <property type="match status" value="1"/>
</dbReference>
<evidence type="ECO:0000313" key="7">
    <source>
        <dbReference type="EMBL" id="APW63085.1"/>
    </source>
</evidence>
<reference evidence="8" key="1">
    <citation type="submission" date="2016-12" db="EMBL/GenBank/DDBJ databases">
        <title>Comparative genomics of four Isosphaeraceae planctomycetes: a common pool of plasmids and glycoside hydrolase genes.</title>
        <authorList>
            <person name="Ivanova A."/>
        </authorList>
    </citation>
    <scope>NUCLEOTIDE SEQUENCE [LARGE SCALE GENOMIC DNA]</scope>
    <source>
        <strain evidence="8">PX4</strain>
    </source>
</reference>
<keyword evidence="3 4" id="KW-0597">Phosphoprotein</keyword>
<dbReference type="CDD" id="cd00075">
    <property type="entry name" value="HATPase"/>
    <property type="match status" value="1"/>
</dbReference>
<dbReference type="SUPFAM" id="SSF52172">
    <property type="entry name" value="CheY-like"/>
    <property type="match status" value="1"/>
</dbReference>
<accession>A0A1U7CVX7</accession>
<dbReference type="InterPro" id="IPR036097">
    <property type="entry name" value="HisK_dim/P_sf"/>
</dbReference>
<dbReference type="PRINTS" id="PR00344">
    <property type="entry name" value="BCTRLSENSOR"/>
</dbReference>
<keyword evidence="8" id="KW-1185">Reference proteome</keyword>
<dbReference type="AlphaFoldDB" id="A0A1U7CVX7"/>